<dbReference type="Proteomes" id="UP001328107">
    <property type="component" value="Unassembled WGS sequence"/>
</dbReference>
<proteinExistence type="predicted"/>
<reference evidence="2" key="1">
    <citation type="submission" date="2022-10" db="EMBL/GenBank/DDBJ databases">
        <title>Genome assembly of Pristionchus species.</title>
        <authorList>
            <person name="Yoshida K."/>
            <person name="Sommer R.J."/>
        </authorList>
    </citation>
    <scope>NUCLEOTIDE SEQUENCE [LARGE SCALE GENOMIC DNA]</scope>
    <source>
        <strain evidence="2">RS5460</strain>
    </source>
</reference>
<protein>
    <submittedName>
        <fullName evidence="1">Uncharacterized protein</fullName>
    </submittedName>
</protein>
<gene>
    <name evidence="1" type="ORF">PMAYCL1PPCAC_28039</name>
</gene>
<dbReference type="AlphaFoldDB" id="A0AAN5D7H7"/>
<name>A0AAN5D7H7_9BILA</name>
<sequence length="155" mass="16985">QSMQVTGSSQSSAQQVYLVITPTCTGMHDLSGVPLTLLLSILRTNEDCVDLANLAQVNKYYRNGPSSVKSRMLDCKLKPALKKVSVTGGVVGLDVTVEMYPYNSSFFDTNMLGNRFEHNSEDGVLIIYVNVRDRHDPVIEKVSGLLSTSIKTLSI</sequence>
<evidence type="ECO:0000313" key="2">
    <source>
        <dbReference type="Proteomes" id="UP001328107"/>
    </source>
</evidence>
<keyword evidence="2" id="KW-1185">Reference proteome</keyword>
<evidence type="ECO:0000313" key="1">
    <source>
        <dbReference type="EMBL" id="GMR57844.1"/>
    </source>
</evidence>
<organism evidence="1 2">
    <name type="scientific">Pristionchus mayeri</name>
    <dbReference type="NCBI Taxonomy" id="1317129"/>
    <lineage>
        <taxon>Eukaryota</taxon>
        <taxon>Metazoa</taxon>
        <taxon>Ecdysozoa</taxon>
        <taxon>Nematoda</taxon>
        <taxon>Chromadorea</taxon>
        <taxon>Rhabditida</taxon>
        <taxon>Rhabditina</taxon>
        <taxon>Diplogasteromorpha</taxon>
        <taxon>Diplogasteroidea</taxon>
        <taxon>Neodiplogasteridae</taxon>
        <taxon>Pristionchus</taxon>
    </lineage>
</organism>
<feature type="non-terminal residue" evidence="1">
    <location>
        <position position="1"/>
    </location>
</feature>
<comment type="caution">
    <text evidence="1">The sequence shown here is derived from an EMBL/GenBank/DDBJ whole genome shotgun (WGS) entry which is preliminary data.</text>
</comment>
<feature type="non-terminal residue" evidence="1">
    <location>
        <position position="155"/>
    </location>
</feature>
<dbReference type="EMBL" id="BTRK01000006">
    <property type="protein sequence ID" value="GMR57844.1"/>
    <property type="molecule type" value="Genomic_DNA"/>
</dbReference>
<accession>A0AAN5D7H7</accession>